<dbReference type="EMBL" id="AACWFO010000006">
    <property type="protein sequence ID" value="EAM8418658.1"/>
    <property type="molecule type" value="Genomic_DNA"/>
</dbReference>
<dbReference type="AlphaFoldDB" id="A0A5V2R3W9"/>
<dbReference type="EMBL" id="AAGZKN010000008">
    <property type="protein sequence ID" value="EBT6385635.1"/>
    <property type="molecule type" value="Genomic_DNA"/>
</dbReference>
<comment type="caution">
    <text evidence="4">The sequence shown here is derived from an EMBL/GenBank/DDBJ whole genome shotgun (WGS) entry which is preliminary data.</text>
</comment>
<accession>A0A5V2R3W9</accession>
<dbReference type="PANTHER" id="PTHR34047">
    <property type="entry name" value="NUCLEAR INTRON MATURASE 1, MITOCHONDRIAL-RELATED"/>
    <property type="match status" value="1"/>
</dbReference>
<evidence type="ECO:0000259" key="2">
    <source>
        <dbReference type="PROSITE" id="PS50878"/>
    </source>
</evidence>
<dbReference type="Pfam" id="PF00078">
    <property type="entry name" value="RVT_1"/>
    <property type="match status" value="1"/>
</dbReference>
<name>A0A5V2R3W9_SALER</name>
<evidence type="ECO:0000313" key="4">
    <source>
        <dbReference type="EMBL" id="EBT6385635.1"/>
    </source>
</evidence>
<reference evidence="3" key="2">
    <citation type="submission" date="2018-08" db="EMBL/GenBank/DDBJ databases">
        <authorList>
            <consortium name="GenomeTrakr network: Whole genome sequencing for foodborne pathogen traceback"/>
        </authorList>
    </citation>
    <scope>NUCLEOTIDE SEQUENCE</scope>
    <source>
        <strain evidence="3">FDA00009177</strain>
    </source>
</reference>
<organism evidence="4">
    <name type="scientific">Salmonella enterica</name>
    <name type="common">Salmonella choleraesuis</name>
    <dbReference type="NCBI Taxonomy" id="28901"/>
    <lineage>
        <taxon>Bacteria</taxon>
        <taxon>Pseudomonadati</taxon>
        <taxon>Pseudomonadota</taxon>
        <taxon>Gammaproteobacteria</taxon>
        <taxon>Enterobacterales</taxon>
        <taxon>Enterobacteriaceae</taxon>
        <taxon>Salmonella</taxon>
    </lineage>
</organism>
<comment type="similarity">
    <text evidence="1">Belongs to the bacterial reverse transcriptase family.</text>
</comment>
<dbReference type="RefSeq" id="WP_373880716.1">
    <property type="nucleotide sequence ID" value="NZ_CP168929.1"/>
</dbReference>
<sequence>MYPENNTPQDAQWYEAQRWLWHQRRHARPGADIRHLRFHWQTENERLWRLVQEGAYRLTPMKIYRRADGEGLAQWTSPDALVLKWCALHIDNRLPVHERCEHRRGNGGYVASVRNVREALATEAYRYVFRTDIRGYYRHIRKKQLWLQVSRFVSDRRLLPLLEQYLWYSVEDGGEFRTPEKGIPKGCSLSPLMGASLLYHIDCGFSHREGIYYARYMDDFLILTQTRWQLRRCIAQLNDSLDVSGFEQHPDKTFIGRITRGFDWLGAWSEPGSAGLAPRSLRLHRERCLRLYEQACRQGLTHEESMTRVHDYRKRWLIHAGKLLP</sequence>
<evidence type="ECO:0000256" key="1">
    <source>
        <dbReference type="ARBA" id="ARBA00034120"/>
    </source>
</evidence>
<reference evidence="4" key="1">
    <citation type="submission" date="2018-07" db="EMBL/GenBank/DDBJ databases">
        <authorList>
            <consortium name="PulseNet: The National Subtyping Network for Foodborne Disease Surveillance"/>
            <person name="Tarr C.L."/>
            <person name="Trees E."/>
            <person name="Katz L.S."/>
            <person name="Carleton-Romer H.A."/>
            <person name="Stroika S."/>
            <person name="Kucerova Z."/>
            <person name="Roache K.F."/>
            <person name="Sabol A.L."/>
            <person name="Besser J."/>
            <person name="Gerner-Smidt P."/>
        </authorList>
    </citation>
    <scope>NUCLEOTIDE SEQUENCE</scope>
    <source>
        <strain evidence="4">PNUSAS021879</strain>
    </source>
</reference>
<protein>
    <submittedName>
        <fullName evidence="4">Transposase</fullName>
    </submittedName>
</protein>
<dbReference type="SUPFAM" id="SSF56672">
    <property type="entry name" value="DNA/RNA polymerases"/>
    <property type="match status" value="1"/>
</dbReference>
<proteinExistence type="inferred from homology"/>
<dbReference type="PROSITE" id="PS50878">
    <property type="entry name" value="RT_POL"/>
    <property type="match status" value="1"/>
</dbReference>
<feature type="domain" description="Reverse transcriptase" evidence="2">
    <location>
        <begin position="1"/>
        <end position="269"/>
    </location>
</feature>
<dbReference type="InterPro" id="IPR000477">
    <property type="entry name" value="RT_dom"/>
</dbReference>
<evidence type="ECO:0000313" key="3">
    <source>
        <dbReference type="EMBL" id="EAM8418658.1"/>
    </source>
</evidence>
<dbReference type="PANTHER" id="PTHR34047:SF8">
    <property type="entry name" value="PROTEIN YKFC"/>
    <property type="match status" value="1"/>
</dbReference>
<dbReference type="InterPro" id="IPR043502">
    <property type="entry name" value="DNA/RNA_pol_sf"/>
</dbReference>
<gene>
    <name evidence="3" type="ORF">AC527_15570</name>
    <name evidence="4" type="ORF">CN851_15910</name>
</gene>
<dbReference type="InterPro" id="IPR051083">
    <property type="entry name" value="GrpII_Intron_Splice-Mob/Def"/>
</dbReference>